<name>A0ABP6SZR0_9ACTN</name>
<feature type="transmembrane region" description="Helical" evidence="1">
    <location>
        <begin position="53"/>
        <end position="71"/>
    </location>
</feature>
<sequence>MQDVSTKRRGGWGHFARHYVEMLIAMAAGMLVLGAAVRGVLALTGAELSTELASVEMAFDMSVGMLVWMRIRGHGWPATLEMCASMFVPLVLLFPLLWAGVITADDLMMVEHALMLPLMFVVMLRRRSEYTHG</sequence>
<feature type="transmembrane region" description="Helical" evidence="1">
    <location>
        <begin position="20"/>
        <end position="41"/>
    </location>
</feature>
<keyword evidence="1" id="KW-0812">Transmembrane</keyword>
<keyword evidence="1" id="KW-0472">Membrane</keyword>
<feature type="transmembrane region" description="Helical" evidence="1">
    <location>
        <begin position="107"/>
        <end position="124"/>
    </location>
</feature>
<keyword evidence="3" id="KW-1185">Reference proteome</keyword>
<dbReference type="RefSeq" id="WP_345729335.1">
    <property type="nucleotide sequence ID" value="NZ_BAAAYN010000023.1"/>
</dbReference>
<evidence type="ECO:0008006" key="4">
    <source>
        <dbReference type="Google" id="ProtNLM"/>
    </source>
</evidence>
<dbReference type="EMBL" id="BAAAYN010000023">
    <property type="protein sequence ID" value="GAA3388837.1"/>
    <property type="molecule type" value="Genomic_DNA"/>
</dbReference>
<evidence type="ECO:0000256" key="1">
    <source>
        <dbReference type="SAM" id="Phobius"/>
    </source>
</evidence>
<evidence type="ECO:0000313" key="3">
    <source>
        <dbReference type="Proteomes" id="UP001501676"/>
    </source>
</evidence>
<protein>
    <recommendedName>
        <fullName evidence="4">Flagellar biosynthetic protein FliP</fullName>
    </recommendedName>
</protein>
<feature type="transmembrane region" description="Helical" evidence="1">
    <location>
        <begin position="83"/>
        <end position="101"/>
    </location>
</feature>
<organism evidence="2 3">
    <name type="scientific">Cryptosporangium minutisporangium</name>
    <dbReference type="NCBI Taxonomy" id="113569"/>
    <lineage>
        <taxon>Bacteria</taxon>
        <taxon>Bacillati</taxon>
        <taxon>Actinomycetota</taxon>
        <taxon>Actinomycetes</taxon>
        <taxon>Cryptosporangiales</taxon>
        <taxon>Cryptosporangiaceae</taxon>
        <taxon>Cryptosporangium</taxon>
    </lineage>
</organism>
<accession>A0ABP6SZR0</accession>
<gene>
    <name evidence="2" type="ORF">GCM10020369_36580</name>
</gene>
<evidence type="ECO:0000313" key="2">
    <source>
        <dbReference type="EMBL" id="GAA3388837.1"/>
    </source>
</evidence>
<reference evidence="3" key="1">
    <citation type="journal article" date="2019" name="Int. J. Syst. Evol. Microbiol.">
        <title>The Global Catalogue of Microorganisms (GCM) 10K type strain sequencing project: providing services to taxonomists for standard genome sequencing and annotation.</title>
        <authorList>
            <consortium name="The Broad Institute Genomics Platform"/>
            <consortium name="The Broad Institute Genome Sequencing Center for Infectious Disease"/>
            <person name="Wu L."/>
            <person name="Ma J."/>
        </authorList>
    </citation>
    <scope>NUCLEOTIDE SEQUENCE [LARGE SCALE GENOMIC DNA]</scope>
    <source>
        <strain evidence="3">JCM 9458</strain>
    </source>
</reference>
<dbReference type="Proteomes" id="UP001501676">
    <property type="component" value="Unassembled WGS sequence"/>
</dbReference>
<keyword evidence="1" id="KW-1133">Transmembrane helix</keyword>
<proteinExistence type="predicted"/>
<comment type="caution">
    <text evidence="2">The sequence shown here is derived from an EMBL/GenBank/DDBJ whole genome shotgun (WGS) entry which is preliminary data.</text>
</comment>